<sequence>MKKQVSHIIFFSLASLLLVSAGILGINGLNSDFSKSEEIAEHNLLLDEPAVQHVLDTVRFCEEPCYEFHQLESTQEDDTQIDVLSKTVVRVENKNGDFEDIDNVSIKTCPANKSLNIMIEKYTLKRKMINSNASFFVTMESFNTRIERSDIFGIDIETNPGFETSLNADQIQQIKSFCADEAIFKSYAQISRPL</sequence>
<dbReference type="Proteomes" id="UP000486602">
    <property type="component" value="Unassembled WGS sequence"/>
</dbReference>
<protein>
    <submittedName>
        <fullName evidence="1">Uncharacterized protein</fullName>
    </submittedName>
</protein>
<accession>A0A7K3WQQ8</accession>
<dbReference type="RefSeq" id="WP_163285391.1">
    <property type="nucleotide sequence ID" value="NZ_JAAGVY010000018.1"/>
</dbReference>
<organism evidence="1 2">
    <name type="scientific">Cryomorpha ignava</name>
    <dbReference type="NCBI Taxonomy" id="101383"/>
    <lineage>
        <taxon>Bacteria</taxon>
        <taxon>Pseudomonadati</taxon>
        <taxon>Bacteroidota</taxon>
        <taxon>Flavobacteriia</taxon>
        <taxon>Flavobacteriales</taxon>
        <taxon>Cryomorphaceae</taxon>
        <taxon>Cryomorpha</taxon>
    </lineage>
</organism>
<proteinExistence type="predicted"/>
<evidence type="ECO:0000313" key="2">
    <source>
        <dbReference type="Proteomes" id="UP000486602"/>
    </source>
</evidence>
<gene>
    <name evidence="1" type="ORF">G3O08_10850</name>
</gene>
<evidence type="ECO:0000313" key="1">
    <source>
        <dbReference type="EMBL" id="NEN23997.1"/>
    </source>
</evidence>
<comment type="caution">
    <text evidence="1">The sequence shown here is derived from an EMBL/GenBank/DDBJ whole genome shotgun (WGS) entry which is preliminary data.</text>
</comment>
<keyword evidence="2" id="KW-1185">Reference proteome</keyword>
<reference evidence="1 2" key="1">
    <citation type="submission" date="2020-02" db="EMBL/GenBank/DDBJ databases">
        <title>Out from the shadows clarifying the taxonomy of the family Cryomorphaceae and related taxa by utilizing the GTDB taxonomic framework.</title>
        <authorList>
            <person name="Bowman J.P."/>
        </authorList>
    </citation>
    <scope>NUCLEOTIDE SEQUENCE [LARGE SCALE GENOMIC DNA]</scope>
    <source>
        <strain evidence="1 2">QSSC 1-22</strain>
    </source>
</reference>
<name>A0A7K3WQQ8_9FLAO</name>
<dbReference type="EMBL" id="JAAGVY010000018">
    <property type="protein sequence ID" value="NEN23997.1"/>
    <property type="molecule type" value="Genomic_DNA"/>
</dbReference>
<dbReference type="AlphaFoldDB" id="A0A7K3WQQ8"/>